<dbReference type="AlphaFoldDB" id="Q07QE4"/>
<feature type="compositionally biased region" description="Low complexity" evidence="1">
    <location>
        <begin position="138"/>
        <end position="161"/>
    </location>
</feature>
<feature type="region of interest" description="Disordered" evidence="1">
    <location>
        <begin position="78"/>
        <end position="186"/>
    </location>
</feature>
<accession>Q07QE4</accession>
<feature type="region of interest" description="Disordered" evidence="1">
    <location>
        <begin position="1"/>
        <end position="20"/>
    </location>
</feature>
<dbReference type="OrthoDB" id="8130154at2"/>
<evidence type="ECO:0000313" key="2">
    <source>
        <dbReference type="EMBL" id="ABJ05840.1"/>
    </source>
</evidence>
<dbReference type="HOGENOM" id="CLU_085713_0_0_5"/>
<gene>
    <name evidence="2" type="ordered locus">RPE_1892</name>
</gene>
<dbReference type="EMBL" id="CP000463">
    <property type="protein sequence ID" value="ABJ05840.1"/>
    <property type="molecule type" value="Genomic_DNA"/>
</dbReference>
<dbReference type="KEGG" id="rpe:RPE_1892"/>
<protein>
    <submittedName>
        <fullName evidence="2">Uncharacterized protein</fullName>
    </submittedName>
</protein>
<sequence>MTVIRKTSPAKASAGRSIVRAPRKTVRATAVKVSTRAPAKAKAATAETAKTRSAAAARIATIAKTRKPIDVGVVVDASDEDGQRRAAQALARAEAAATKAATKKATTKKAPAKKAPAKKATTKKAPAKKATTKKTVDKTTTAKAASTKKLTTTSTTAATPPSRTRGPSGVRRTAVDRANDPPPETGLALIDRVRRSIEREITRIEVIVGGHHVDTEQRTEAERRARTLASLTKTLAELRRLRADEELQRPLDDDAIPRDLDELRRALSRRLEQLVGDAAQPAAAGDE</sequence>
<feature type="compositionally biased region" description="Low complexity" evidence="1">
    <location>
        <begin position="86"/>
        <end position="100"/>
    </location>
</feature>
<organism evidence="2">
    <name type="scientific">Rhodopseudomonas palustris (strain BisA53)</name>
    <dbReference type="NCBI Taxonomy" id="316055"/>
    <lineage>
        <taxon>Bacteria</taxon>
        <taxon>Pseudomonadati</taxon>
        <taxon>Pseudomonadota</taxon>
        <taxon>Alphaproteobacteria</taxon>
        <taxon>Hyphomicrobiales</taxon>
        <taxon>Nitrobacteraceae</taxon>
        <taxon>Rhodopseudomonas</taxon>
    </lineage>
</organism>
<evidence type="ECO:0000256" key="1">
    <source>
        <dbReference type="SAM" id="MobiDB-lite"/>
    </source>
</evidence>
<dbReference type="eggNOG" id="ENOG503123D">
    <property type="taxonomic scope" value="Bacteria"/>
</dbReference>
<reference evidence="2" key="1">
    <citation type="submission" date="2006-09" db="EMBL/GenBank/DDBJ databases">
        <title>Complete sequence of Rhodopseudomonas palustris BisA53.</title>
        <authorList>
            <consortium name="US DOE Joint Genome Institute"/>
            <person name="Copeland A."/>
            <person name="Lucas S."/>
            <person name="Lapidus A."/>
            <person name="Barry K."/>
            <person name="Detter J.C."/>
            <person name="Glavina del Rio T."/>
            <person name="Hammon N."/>
            <person name="Israni S."/>
            <person name="Dalin E."/>
            <person name="Tice H."/>
            <person name="Pitluck S."/>
            <person name="Chain P."/>
            <person name="Malfatti S."/>
            <person name="Shin M."/>
            <person name="Vergez L."/>
            <person name="Schmutz J."/>
            <person name="Larimer F."/>
            <person name="Land M."/>
            <person name="Hauser L."/>
            <person name="Pelletier D.A."/>
            <person name="Kyrpides N."/>
            <person name="Kim E."/>
            <person name="Harwood C.S."/>
            <person name="Oda Y."/>
            <person name="Richardson P."/>
        </authorList>
    </citation>
    <scope>NUCLEOTIDE SEQUENCE [LARGE SCALE GENOMIC DNA]</scope>
    <source>
        <strain evidence="2">BisA53</strain>
    </source>
</reference>
<feature type="compositionally biased region" description="Basic residues" evidence="1">
    <location>
        <begin position="101"/>
        <end position="132"/>
    </location>
</feature>
<dbReference type="STRING" id="316055.RPE_1892"/>
<proteinExistence type="predicted"/>
<name>Q07QE4_RHOP5</name>